<keyword evidence="1" id="KW-0472">Membrane</keyword>
<feature type="transmembrane region" description="Helical" evidence="1">
    <location>
        <begin position="56"/>
        <end position="76"/>
    </location>
</feature>
<gene>
    <name evidence="2" type="ORF">GCM10010448_25090</name>
</gene>
<evidence type="ECO:0000313" key="2">
    <source>
        <dbReference type="EMBL" id="GAA3041490.1"/>
    </source>
</evidence>
<dbReference type="Proteomes" id="UP001501532">
    <property type="component" value="Unassembled WGS sequence"/>
</dbReference>
<evidence type="ECO:0000256" key="1">
    <source>
        <dbReference type="SAM" id="Phobius"/>
    </source>
</evidence>
<dbReference type="EMBL" id="BAAAUF010000018">
    <property type="protein sequence ID" value="GAA3041490.1"/>
    <property type="molecule type" value="Genomic_DNA"/>
</dbReference>
<keyword evidence="1" id="KW-1133">Transmembrane helix</keyword>
<sequence length="86" mass="8946">MSPVFFFDHSFPATVPAVSRCPLPWSGPEPTKLGERMSSAQGVTVRRLLGTAGGDALPFAAGVTAFVAAGAGIAVATRRRTSRTRT</sequence>
<accession>A0ABP6LHE0</accession>
<evidence type="ECO:0008006" key="4">
    <source>
        <dbReference type="Google" id="ProtNLM"/>
    </source>
</evidence>
<proteinExistence type="predicted"/>
<organism evidence="2 3">
    <name type="scientific">Streptomyces glomeratus</name>
    <dbReference type="NCBI Taxonomy" id="284452"/>
    <lineage>
        <taxon>Bacteria</taxon>
        <taxon>Bacillati</taxon>
        <taxon>Actinomycetota</taxon>
        <taxon>Actinomycetes</taxon>
        <taxon>Kitasatosporales</taxon>
        <taxon>Streptomycetaceae</taxon>
        <taxon>Streptomyces</taxon>
    </lineage>
</organism>
<comment type="caution">
    <text evidence="2">The sequence shown here is derived from an EMBL/GenBank/DDBJ whole genome shotgun (WGS) entry which is preliminary data.</text>
</comment>
<protein>
    <recommendedName>
        <fullName evidence="4">Gram-positive cocci surface proteins LPxTG domain-containing protein</fullName>
    </recommendedName>
</protein>
<keyword evidence="1" id="KW-0812">Transmembrane</keyword>
<reference evidence="3" key="1">
    <citation type="journal article" date="2019" name="Int. J. Syst. Evol. Microbiol.">
        <title>The Global Catalogue of Microorganisms (GCM) 10K type strain sequencing project: providing services to taxonomists for standard genome sequencing and annotation.</title>
        <authorList>
            <consortium name="The Broad Institute Genomics Platform"/>
            <consortium name="The Broad Institute Genome Sequencing Center for Infectious Disease"/>
            <person name="Wu L."/>
            <person name="Ma J."/>
        </authorList>
    </citation>
    <scope>NUCLEOTIDE SEQUENCE [LARGE SCALE GENOMIC DNA]</scope>
    <source>
        <strain evidence="3">JCM 9091</strain>
    </source>
</reference>
<evidence type="ECO:0000313" key="3">
    <source>
        <dbReference type="Proteomes" id="UP001501532"/>
    </source>
</evidence>
<name>A0ABP6LHE0_9ACTN</name>
<keyword evidence="3" id="KW-1185">Reference proteome</keyword>